<dbReference type="InterPro" id="IPR029058">
    <property type="entry name" value="AB_hydrolase_fold"/>
</dbReference>
<dbReference type="OrthoDB" id="9784036at2"/>
<dbReference type="Gene3D" id="3.40.50.1820">
    <property type="entry name" value="alpha/beta hydrolase"/>
    <property type="match status" value="1"/>
</dbReference>
<dbReference type="EMBL" id="CP001699">
    <property type="protein sequence ID" value="ACU60744.1"/>
    <property type="molecule type" value="Genomic_DNA"/>
</dbReference>
<evidence type="ECO:0000256" key="1">
    <source>
        <dbReference type="SAM" id="SignalP"/>
    </source>
</evidence>
<protein>
    <submittedName>
        <fullName evidence="2">Esterase</fullName>
    </submittedName>
</protein>
<accession>A0A979G4M9</accession>
<dbReference type="Proteomes" id="UP000002215">
    <property type="component" value="Chromosome"/>
</dbReference>
<dbReference type="InterPro" id="IPR050583">
    <property type="entry name" value="Mycobacterial_A85_antigen"/>
</dbReference>
<name>A0A979G4M9_CHIPD</name>
<sequence length="273" mass="30962">MKRIPILLIPLLLLLAQLQAQKAAPLSIGETHTFRSEILREDRTVNIYLPKEYNPAADRHYPVIYLLDGAMDEDFVHIAGLTQFLTMIDTLPPSILVGIANVDRKRDFTYPSTIKELTQKYPTTGGAANFIAFLSQELQPFVKKHYKVNDSTTLIGQSLGGLLATSIVLKQPDMFMNYVIISPSLWWDEGSLLTMAPFLISTRKDIHAHVFIAVGDEGEEMQDAATRLATVLQDARQKELYTNFLYLPRETHRTILHNSVYKALQVLHVKRTR</sequence>
<organism evidence="2 3">
    <name type="scientific">Chitinophaga pinensis (strain ATCC 43595 / DSM 2588 / LMG 13176 / NBRC 15968 / NCIMB 11800 / UQM 2034)</name>
    <dbReference type="NCBI Taxonomy" id="485918"/>
    <lineage>
        <taxon>Bacteria</taxon>
        <taxon>Pseudomonadati</taxon>
        <taxon>Bacteroidota</taxon>
        <taxon>Chitinophagia</taxon>
        <taxon>Chitinophagales</taxon>
        <taxon>Chitinophagaceae</taxon>
        <taxon>Chitinophaga</taxon>
    </lineage>
</organism>
<dbReference type="KEGG" id="cpi:Cpin_3277"/>
<dbReference type="InterPro" id="IPR000801">
    <property type="entry name" value="Esterase-like"/>
</dbReference>
<dbReference type="SUPFAM" id="SSF53474">
    <property type="entry name" value="alpha/beta-Hydrolases"/>
    <property type="match status" value="1"/>
</dbReference>
<dbReference type="AlphaFoldDB" id="A0A979G4M9"/>
<keyword evidence="1" id="KW-0732">Signal</keyword>
<gene>
    <name evidence="2" type="ordered locus">Cpin_3277</name>
</gene>
<dbReference type="RefSeq" id="WP_012790920.1">
    <property type="nucleotide sequence ID" value="NC_013132.1"/>
</dbReference>
<reference evidence="3" key="1">
    <citation type="submission" date="2009-08" db="EMBL/GenBank/DDBJ databases">
        <title>The complete genome of Chitinophaga pinensis DSM 2588.</title>
        <authorList>
            <consortium name="US DOE Joint Genome Institute (JGI-PGF)"/>
            <person name="Lucas S."/>
            <person name="Copeland A."/>
            <person name="Lapidus A."/>
            <person name="Glavina del Rio T."/>
            <person name="Dalin E."/>
            <person name="Tice H."/>
            <person name="Bruce D."/>
            <person name="Goodwin L."/>
            <person name="Pitluck S."/>
            <person name="Kyrpides N."/>
            <person name="Mavromatis K."/>
            <person name="Ivanova N."/>
            <person name="Mikhailova N."/>
            <person name="Sims D."/>
            <person name="Meinche L."/>
            <person name="Brettin T."/>
            <person name="Detter J.C."/>
            <person name="Han C."/>
            <person name="Larimer F."/>
            <person name="Land M."/>
            <person name="Hauser L."/>
            <person name="Markowitz V."/>
            <person name="Cheng J.-F."/>
            <person name="Hugenholtz P."/>
            <person name="Woyke T."/>
            <person name="Wu D."/>
            <person name="Spring S."/>
            <person name="Klenk H.-P."/>
            <person name="Eisen J.A."/>
        </authorList>
    </citation>
    <scope>NUCLEOTIDE SEQUENCE [LARGE SCALE GENOMIC DNA]</scope>
    <source>
        <strain evidence="3">ATCC 43595 / DSM 2588 / LMG 13176 / NBRC 15968 / NCIMB 11800 / UQM 2034</strain>
    </source>
</reference>
<dbReference type="Pfam" id="PF00756">
    <property type="entry name" value="Esterase"/>
    <property type="match status" value="1"/>
</dbReference>
<evidence type="ECO:0000313" key="3">
    <source>
        <dbReference type="Proteomes" id="UP000002215"/>
    </source>
</evidence>
<feature type="signal peptide" evidence="1">
    <location>
        <begin position="1"/>
        <end position="22"/>
    </location>
</feature>
<reference evidence="2 3" key="2">
    <citation type="journal article" date="2010" name="Stand. Genomic Sci.">
        <title>Complete genome sequence of Chitinophaga pinensis type strain (UQM 2034).</title>
        <authorList>
            <person name="Glavina Del Rio T."/>
            <person name="Abt B."/>
            <person name="Spring S."/>
            <person name="Lapidus A."/>
            <person name="Nolan M."/>
            <person name="Tice H."/>
            <person name="Copeland A."/>
            <person name="Cheng J.F."/>
            <person name="Chen F."/>
            <person name="Bruce D."/>
            <person name="Goodwin L."/>
            <person name="Pitluck S."/>
            <person name="Ivanova N."/>
            <person name="Mavromatis K."/>
            <person name="Mikhailova N."/>
            <person name="Pati A."/>
            <person name="Chen A."/>
            <person name="Palaniappan K."/>
            <person name="Land M."/>
            <person name="Hauser L."/>
            <person name="Chang Y.J."/>
            <person name="Jeffries C.D."/>
            <person name="Chain P."/>
            <person name="Saunders E."/>
            <person name="Detter J.C."/>
            <person name="Brettin T."/>
            <person name="Rohde M."/>
            <person name="Goker M."/>
            <person name="Bristow J."/>
            <person name="Eisen J.A."/>
            <person name="Markowitz V."/>
            <person name="Hugenholtz P."/>
            <person name="Kyrpides N.C."/>
            <person name="Klenk H.P."/>
            <person name="Lucas S."/>
        </authorList>
    </citation>
    <scope>NUCLEOTIDE SEQUENCE [LARGE SCALE GENOMIC DNA]</scope>
    <source>
        <strain evidence="3">ATCC 43595 / DSM 2588 / LMG 13176 / NBRC 15968 / NCIMB 11800 / UQM 2034</strain>
    </source>
</reference>
<evidence type="ECO:0000313" key="2">
    <source>
        <dbReference type="EMBL" id="ACU60744.1"/>
    </source>
</evidence>
<proteinExistence type="predicted"/>
<dbReference type="PANTHER" id="PTHR48098">
    <property type="entry name" value="ENTEROCHELIN ESTERASE-RELATED"/>
    <property type="match status" value="1"/>
</dbReference>
<feature type="chain" id="PRO_5037147404" evidence="1">
    <location>
        <begin position="23"/>
        <end position="273"/>
    </location>
</feature>
<dbReference type="PANTHER" id="PTHR48098:SF6">
    <property type="entry name" value="FERRI-BACILLIBACTIN ESTERASE BESA"/>
    <property type="match status" value="1"/>
</dbReference>